<dbReference type="Gene3D" id="3.90.470.20">
    <property type="entry name" value="4'-phosphopantetheinyl transferase domain"/>
    <property type="match status" value="2"/>
</dbReference>
<evidence type="ECO:0000259" key="4">
    <source>
        <dbReference type="Pfam" id="PF22624"/>
    </source>
</evidence>
<reference evidence="5 6" key="1">
    <citation type="journal article" date="2013" name="Genome Announc.">
        <title>Draft Genome Sequence of the Aeromonas diversa Type Strain.</title>
        <authorList>
            <person name="Farfan M."/>
            <person name="Spataro N."/>
            <person name="Sanglas A."/>
            <person name="Albarral V."/>
            <person name="Loren J.G."/>
            <person name="Bosch E."/>
            <person name="Fuste M.C."/>
        </authorList>
    </citation>
    <scope>NUCLEOTIDE SEQUENCE [LARGE SCALE GENOMIC DNA]</scope>
    <source>
        <strain evidence="5 6">2478-85</strain>
    </source>
</reference>
<dbReference type="SUPFAM" id="SSF56214">
    <property type="entry name" value="4'-phosphopantetheinyl transferase"/>
    <property type="match status" value="2"/>
</dbReference>
<sequence length="164" mass="18566">MAHRVDLFLLSLTQVQTPISPELLALLSPDERQHATTLSSPHRARQWLLSRALLRRELGHRLPDQALHFGATEQGKPRLLDGEYHFNLSHSGDWLVLALCRSAPVGVDLELGGRTRDLLKLARRFFAADESRWLETLPSEALADGFYRLWARKEALLKGTRVGD</sequence>
<dbReference type="AlphaFoldDB" id="N9TWP4"/>
<dbReference type="InterPro" id="IPR008278">
    <property type="entry name" value="4-PPantetheinyl_Trfase_dom"/>
</dbReference>
<accession>N9TWP4</accession>
<feature type="domain" description="4'-phosphopantetheinyl transferase N-terminal" evidence="4">
    <location>
        <begin position="24"/>
        <end position="98"/>
    </location>
</feature>
<evidence type="ECO:0000313" key="5">
    <source>
        <dbReference type="EMBL" id="ENY70495.1"/>
    </source>
</evidence>
<keyword evidence="6" id="KW-1185">Reference proteome</keyword>
<gene>
    <name evidence="5" type="ORF">G114_18096</name>
</gene>
<dbReference type="GO" id="GO:0000287">
    <property type="term" value="F:magnesium ion binding"/>
    <property type="evidence" value="ECO:0007669"/>
    <property type="project" value="InterPro"/>
</dbReference>
<evidence type="ECO:0000256" key="2">
    <source>
        <dbReference type="ARBA" id="ARBA00022679"/>
    </source>
</evidence>
<dbReference type="GO" id="GO:0005829">
    <property type="term" value="C:cytosol"/>
    <property type="evidence" value="ECO:0007669"/>
    <property type="project" value="TreeGrafter"/>
</dbReference>
<comment type="caution">
    <text evidence="5">The sequence shown here is derived from an EMBL/GenBank/DDBJ whole genome shotgun (WGS) entry which is preliminary data.</text>
</comment>
<dbReference type="PANTHER" id="PTHR12215">
    <property type="entry name" value="PHOSPHOPANTETHEINE TRANSFERASE"/>
    <property type="match status" value="1"/>
</dbReference>
<dbReference type="PATRIC" id="fig|1268237.3.peg.3550"/>
<feature type="domain" description="4'-phosphopantetheinyl transferase" evidence="3">
    <location>
        <begin position="104"/>
        <end position="163"/>
    </location>
</feature>
<evidence type="ECO:0000313" key="6">
    <source>
        <dbReference type="Proteomes" id="UP000023775"/>
    </source>
</evidence>
<evidence type="ECO:0000256" key="1">
    <source>
        <dbReference type="ARBA" id="ARBA00010990"/>
    </source>
</evidence>
<dbReference type="eggNOG" id="COG2091">
    <property type="taxonomic scope" value="Bacteria"/>
</dbReference>
<dbReference type="GO" id="GO:0019878">
    <property type="term" value="P:lysine biosynthetic process via aminoadipic acid"/>
    <property type="evidence" value="ECO:0007669"/>
    <property type="project" value="TreeGrafter"/>
</dbReference>
<dbReference type="OrthoDB" id="9808281at2"/>
<organism evidence="5 6">
    <name type="scientific">Aeromonas diversa CDC 2478-85</name>
    <dbReference type="NCBI Taxonomy" id="1268237"/>
    <lineage>
        <taxon>Bacteria</taxon>
        <taxon>Pseudomonadati</taxon>
        <taxon>Pseudomonadota</taxon>
        <taxon>Gammaproteobacteria</taxon>
        <taxon>Aeromonadales</taxon>
        <taxon>Aeromonadaceae</taxon>
        <taxon>Aeromonas</taxon>
    </lineage>
</organism>
<dbReference type="InterPro" id="IPR037143">
    <property type="entry name" value="4-PPantetheinyl_Trfase_dom_sf"/>
</dbReference>
<dbReference type="EMBL" id="APVG01000072">
    <property type="protein sequence ID" value="ENY70495.1"/>
    <property type="molecule type" value="Genomic_DNA"/>
</dbReference>
<comment type="similarity">
    <text evidence="1">Belongs to the P-Pant transferase superfamily. Gsp/Sfp/HetI/AcpT family.</text>
</comment>
<dbReference type="Proteomes" id="UP000023775">
    <property type="component" value="Unassembled WGS sequence"/>
</dbReference>
<dbReference type="Pfam" id="PF01648">
    <property type="entry name" value="ACPS"/>
    <property type="match status" value="1"/>
</dbReference>
<keyword evidence="2 5" id="KW-0808">Transferase</keyword>
<dbReference type="Pfam" id="PF22624">
    <property type="entry name" value="AASDHPPT_N"/>
    <property type="match status" value="1"/>
</dbReference>
<proteinExistence type="inferred from homology"/>
<dbReference type="PANTHER" id="PTHR12215:SF10">
    <property type="entry name" value="L-AMINOADIPATE-SEMIALDEHYDE DEHYDROGENASE-PHOSPHOPANTETHEINYL TRANSFERASE"/>
    <property type="match status" value="1"/>
</dbReference>
<dbReference type="InterPro" id="IPR050559">
    <property type="entry name" value="P-Pant_transferase_sf"/>
</dbReference>
<name>N9TWP4_9GAMM</name>
<dbReference type="InterPro" id="IPR055066">
    <property type="entry name" value="AASDHPPT_N"/>
</dbReference>
<dbReference type="GO" id="GO:0008897">
    <property type="term" value="F:holo-[acyl-carrier-protein] synthase activity"/>
    <property type="evidence" value="ECO:0007669"/>
    <property type="project" value="InterPro"/>
</dbReference>
<dbReference type="RefSeq" id="WP_005361777.1">
    <property type="nucleotide sequence ID" value="NZ_APVG01000072.1"/>
</dbReference>
<protein>
    <submittedName>
        <fullName evidence="5">4'-phosphopantetheinyltransferase family protein</fullName>
    </submittedName>
</protein>
<evidence type="ECO:0000259" key="3">
    <source>
        <dbReference type="Pfam" id="PF01648"/>
    </source>
</evidence>